<dbReference type="STRING" id="1121393.SAMN02745216_00890"/>
<dbReference type="Gene3D" id="1.25.40.10">
    <property type="entry name" value="Tetratricopeptide repeat domain"/>
    <property type="match status" value="1"/>
</dbReference>
<feature type="repeat" description="TPR" evidence="1">
    <location>
        <begin position="169"/>
        <end position="202"/>
    </location>
</feature>
<keyword evidence="5" id="KW-1185">Reference proteome</keyword>
<keyword evidence="1" id="KW-0802">TPR repeat</keyword>
<evidence type="ECO:0000256" key="3">
    <source>
        <dbReference type="SAM" id="Phobius"/>
    </source>
</evidence>
<dbReference type="Proteomes" id="UP000183994">
    <property type="component" value="Unassembled WGS sequence"/>
</dbReference>
<evidence type="ECO:0000313" key="5">
    <source>
        <dbReference type="Proteomes" id="UP000183994"/>
    </source>
</evidence>
<dbReference type="InterPro" id="IPR011990">
    <property type="entry name" value="TPR-like_helical_dom_sf"/>
</dbReference>
<dbReference type="AlphaFoldDB" id="A0A1M6FRE0"/>
<evidence type="ECO:0000256" key="1">
    <source>
        <dbReference type="PROSITE-ProRule" id="PRU00339"/>
    </source>
</evidence>
<feature type="region of interest" description="Disordered" evidence="2">
    <location>
        <begin position="65"/>
        <end position="89"/>
    </location>
</feature>
<dbReference type="SUPFAM" id="SSF48452">
    <property type="entry name" value="TPR-like"/>
    <property type="match status" value="1"/>
</dbReference>
<dbReference type="InterPro" id="IPR019734">
    <property type="entry name" value="TPR_rpt"/>
</dbReference>
<keyword evidence="3" id="KW-0472">Membrane</keyword>
<sequence length="555" mass="61867">MDFQHLPNEIMGVSIVLWVVLAVVWAIILIALIRLLTKKSADKSSGGMEFTAPEVKDYLAGQPSPSWQEYRSGSDAPPPPPEPPKLPNYKQAGPKTFSVAAFMIVLVLVMACIFVVFRAHQAREHEARKAQRAALEQSEKERKAEIAGNQADARKPPQAHKEKTVDQKALELTKHGTLAFREADYEQAEKDFRQALSLIQKSESLASRALIGAYNNLAFALEKQDREDEAEVYFLMALKEAEDQKKPDDMGVAHAKQGLIRIQIRQGRLDNVEAMYDDAIRIWDLQRGEGNGNSISLMLDKVRFLDSIGKSGEAADLLEKARAFRKVHDPPPKPVYDDDGSQVVNLSIALKFKPVRPSSKGPNGAWIPGTDPLSPIRPDGIIKEPDYQGIERRYGAMELGVPRFTYYFALDRSSGPHPVIYFDKNRNGDLSDDGPPILNQGTGFFAAAVSIPFSTIHQRYKGEESFIIWFYMRESDWDGAASHYSQTQLRGSAAIQDQTYTAYLADTRINDGDFTNDGIYLDIDGDGKINSETEHIGFGKTLDLGGQSYRFLITP</sequence>
<organism evidence="4 5">
    <name type="scientific">Desulfatibacillum alkenivorans DSM 16219</name>
    <dbReference type="NCBI Taxonomy" id="1121393"/>
    <lineage>
        <taxon>Bacteria</taxon>
        <taxon>Pseudomonadati</taxon>
        <taxon>Thermodesulfobacteriota</taxon>
        <taxon>Desulfobacteria</taxon>
        <taxon>Desulfobacterales</taxon>
        <taxon>Desulfatibacillaceae</taxon>
        <taxon>Desulfatibacillum</taxon>
    </lineage>
</organism>
<dbReference type="PROSITE" id="PS50005">
    <property type="entry name" value="TPR"/>
    <property type="match status" value="1"/>
</dbReference>
<gene>
    <name evidence="4" type="ORF">SAMN02745216_00890</name>
</gene>
<evidence type="ECO:0000313" key="4">
    <source>
        <dbReference type="EMBL" id="SHJ00233.1"/>
    </source>
</evidence>
<proteinExistence type="predicted"/>
<feature type="transmembrane region" description="Helical" evidence="3">
    <location>
        <begin position="15"/>
        <end position="36"/>
    </location>
</feature>
<feature type="compositionally biased region" description="Basic and acidic residues" evidence="2">
    <location>
        <begin position="152"/>
        <end position="166"/>
    </location>
</feature>
<reference evidence="5" key="1">
    <citation type="submission" date="2016-11" db="EMBL/GenBank/DDBJ databases">
        <authorList>
            <person name="Varghese N."/>
            <person name="Submissions S."/>
        </authorList>
    </citation>
    <scope>NUCLEOTIDE SEQUENCE [LARGE SCALE GENOMIC DNA]</scope>
    <source>
        <strain evidence="5">DSM 16219</strain>
    </source>
</reference>
<feature type="transmembrane region" description="Helical" evidence="3">
    <location>
        <begin position="97"/>
        <end position="117"/>
    </location>
</feature>
<dbReference type="EMBL" id="FQZU01000003">
    <property type="protein sequence ID" value="SHJ00233.1"/>
    <property type="molecule type" value="Genomic_DNA"/>
</dbReference>
<feature type="compositionally biased region" description="Pro residues" evidence="2">
    <location>
        <begin position="76"/>
        <end position="86"/>
    </location>
</feature>
<evidence type="ECO:0000256" key="2">
    <source>
        <dbReference type="SAM" id="MobiDB-lite"/>
    </source>
</evidence>
<accession>A0A1M6FRE0</accession>
<dbReference type="SMART" id="SM00028">
    <property type="entry name" value="TPR"/>
    <property type="match status" value="2"/>
</dbReference>
<feature type="region of interest" description="Disordered" evidence="2">
    <location>
        <begin position="130"/>
        <end position="166"/>
    </location>
</feature>
<keyword evidence="3" id="KW-0812">Transmembrane</keyword>
<protein>
    <submittedName>
        <fullName evidence="4">Uncharacterized protein</fullName>
    </submittedName>
</protein>
<keyword evidence="3" id="KW-1133">Transmembrane helix</keyword>
<name>A0A1M6FRE0_9BACT</name>